<dbReference type="Proteomes" id="UP000664632">
    <property type="component" value="Unassembled WGS sequence"/>
</dbReference>
<evidence type="ECO:0000313" key="3">
    <source>
        <dbReference type="Proteomes" id="UP000664632"/>
    </source>
</evidence>
<keyword evidence="3" id="KW-1185">Reference proteome</keyword>
<evidence type="ECO:0000313" key="2">
    <source>
        <dbReference type="EMBL" id="MBO0438977.1"/>
    </source>
</evidence>
<evidence type="ECO:0000259" key="1">
    <source>
        <dbReference type="Pfam" id="PF21939"/>
    </source>
</evidence>
<reference evidence="2 3" key="1">
    <citation type="submission" date="2021-03" db="EMBL/GenBank/DDBJ databases">
        <title>Enterococcal diversity collection.</title>
        <authorList>
            <person name="Gilmore M.S."/>
            <person name="Schwartzman J."/>
            <person name="Van Tyne D."/>
            <person name="Martin M."/>
            <person name="Earl A.M."/>
            <person name="Manson A.L."/>
            <person name="Straub T."/>
            <person name="Salamzade R."/>
            <person name="Saavedra J."/>
            <person name="Lebreton F."/>
            <person name="Prichula J."/>
            <person name="Schaufler K."/>
            <person name="Gaca A."/>
            <person name="Sgardioli B."/>
            <person name="Wagenaar J."/>
            <person name="Strong T."/>
        </authorList>
    </citation>
    <scope>NUCLEOTIDE SEQUENCE [LARGE SCALE GENOMIC DNA]</scope>
    <source>
        <strain evidence="2 3">DIV0869a</strain>
    </source>
</reference>
<comment type="caution">
    <text evidence="2">The sequence shown here is derived from an EMBL/GenBank/DDBJ whole genome shotgun (WGS) entry which is preliminary data.</text>
</comment>
<name>A0ABS3GUP5_9ENTE</name>
<protein>
    <recommendedName>
        <fullName evidence="1">Baseplate structural protein Gp10 C-terminal domain-containing protein</fullName>
    </recommendedName>
</protein>
<accession>A0ABS3GUP5</accession>
<feature type="domain" description="Baseplate structural protein Gp10 C-terminal" evidence="1">
    <location>
        <begin position="422"/>
        <end position="549"/>
    </location>
</feature>
<dbReference type="Pfam" id="PF21939">
    <property type="entry name" value="Gp10_C"/>
    <property type="match status" value="1"/>
</dbReference>
<dbReference type="SUPFAM" id="SSF88874">
    <property type="entry name" value="Receptor-binding domain of short tail fibre protein gp12"/>
    <property type="match status" value="1"/>
</dbReference>
<dbReference type="RefSeq" id="WP_207111089.1">
    <property type="nucleotide sequence ID" value="NZ_JAFLWD010000003.1"/>
</dbReference>
<proteinExistence type="predicted"/>
<gene>
    <name evidence="2" type="ORF">JZO69_01200</name>
</gene>
<dbReference type="InterPro" id="IPR053827">
    <property type="entry name" value="Gp10_C"/>
</dbReference>
<dbReference type="EMBL" id="JAFLWD010000003">
    <property type="protein sequence ID" value="MBO0438977.1"/>
    <property type="molecule type" value="Genomic_DNA"/>
</dbReference>
<organism evidence="2 3">
    <name type="scientific">Candidatus Enterococcus ikei</name>
    <dbReference type="NCBI Taxonomy" id="2815326"/>
    <lineage>
        <taxon>Bacteria</taxon>
        <taxon>Bacillati</taxon>
        <taxon>Bacillota</taxon>
        <taxon>Bacilli</taxon>
        <taxon>Lactobacillales</taxon>
        <taxon>Enterococcaceae</taxon>
        <taxon>Enterococcus</taxon>
    </lineage>
</organism>
<sequence>MAVEQIKETDTLNQGRVKINAILDQSNASIDTVNGYKNELTEGIKEAKKIADEAGKEAVNIATEAGNQANETADQALSNSKTAITTADQAVSTANNNKQEFDSLRNDFDKLVAESGDSNPEIVQARTDTQGITRPTLATRLQVDFNERMTKAEGISLFTGSTNVKKMMDFNGKTAGNTTTNPHKYFSDFTATTLKKPTDVWNEVSQADYNKLASRDDSGVITGSTQNGVIPQHMASFDVAEEAKRLTPQIYEGLDRTQSATLLKTNFVSFTVSVRVKATSPNNKNIKVATYLQSTDSWTNQIQENATDYVDLTVQVNDKNFITNDGYIHLVSYTDASNGVSSSSLDMDYCGVQIELTVNAQKILDAAGYAKQSDIDSITKEDIGLGNVQNFGIATQSEAQAGKIDNKYMTPLKTTQAVKAMLLDLTYPVGSVYQSTEATDPAQLFGGTWESFADGRTLVGVDPTDPDFVAGKTGGEKTVTLTKNHIPKDLSLTVAGKTAIGGSKSTAFGGGTAGYGASGDVGPVVISNAGGQSHNNMPPYIAVYMWVRVE</sequence>